<gene>
    <name evidence="1" type="ORF">SAMN04488543_1856</name>
</gene>
<dbReference type="OrthoDB" id="9772350at2"/>
<dbReference type="EMBL" id="LT629749">
    <property type="protein sequence ID" value="SDS50476.1"/>
    <property type="molecule type" value="Genomic_DNA"/>
</dbReference>
<dbReference type="Gene3D" id="3.30.360.10">
    <property type="entry name" value="Dihydrodipicolinate Reductase, domain 2"/>
    <property type="match status" value="1"/>
</dbReference>
<dbReference type="Proteomes" id="UP000199092">
    <property type="component" value="Chromosome I"/>
</dbReference>
<keyword evidence="2" id="KW-1185">Reference proteome</keyword>
<dbReference type="SUPFAM" id="SSF51735">
    <property type="entry name" value="NAD(P)-binding Rossmann-fold domains"/>
    <property type="match status" value="1"/>
</dbReference>
<name>A0A1H1SRW3_9ACTN</name>
<organism evidence="1 2">
    <name type="scientific">Friedmanniella luteola</name>
    <dbReference type="NCBI Taxonomy" id="546871"/>
    <lineage>
        <taxon>Bacteria</taxon>
        <taxon>Bacillati</taxon>
        <taxon>Actinomycetota</taxon>
        <taxon>Actinomycetes</taxon>
        <taxon>Propionibacteriales</taxon>
        <taxon>Nocardioidaceae</taxon>
        <taxon>Friedmanniella</taxon>
    </lineage>
</organism>
<evidence type="ECO:0000313" key="2">
    <source>
        <dbReference type="Proteomes" id="UP000199092"/>
    </source>
</evidence>
<dbReference type="AlphaFoldDB" id="A0A1H1SRW3"/>
<protein>
    <submittedName>
        <fullName evidence="1">Predicted dehydrogenase</fullName>
    </submittedName>
</protein>
<dbReference type="InterPro" id="IPR036291">
    <property type="entry name" value="NAD(P)-bd_dom_sf"/>
</dbReference>
<dbReference type="STRING" id="546871.SAMN04488543_1856"/>
<evidence type="ECO:0000313" key="1">
    <source>
        <dbReference type="EMBL" id="SDS50476.1"/>
    </source>
</evidence>
<reference evidence="1 2" key="1">
    <citation type="submission" date="2016-10" db="EMBL/GenBank/DDBJ databases">
        <authorList>
            <person name="de Groot N.N."/>
        </authorList>
    </citation>
    <scope>NUCLEOTIDE SEQUENCE [LARGE SCALE GENOMIC DNA]</scope>
    <source>
        <strain evidence="1 2">DSM 21741</strain>
    </source>
</reference>
<sequence length="351" mass="37826">MTTFALIGSGWRARMFLDVARVLPTVRCAGVVVRTPRPLEVPTFASLEACVAAVRPDFVLTATPWTVTPAVVAEAVGRGLPVLAETPPAPDLAGLRALWSAVGGSGLVQVAEQYLMMPSHAARAAVVARGVIGTPTQVQVSSTQQYHAVSLVRGFLGAGREPVTARATRTTAPLLQPLGRGGWTDDPAEHPTTTTLATLDLGPGRSGVYDYTEQQTRNQLRFRRLLVRGSAGELRDDEVVWMAAPQTLVRTPLVRRQTGHDLDLVGYDTEHITFGSEVVYRNPYPGRRWMDEEVAMATLLERTAAWARGGGPAPYPLADGLHDQQVALAIEESADRDLPVTTSTEGWTTPH</sequence>
<dbReference type="Gene3D" id="3.40.50.720">
    <property type="entry name" value="NAD(P)-binding Rossmann-like Domain"/>
    <property type="match status" value="1"/>
</dbReference>
<accession>A0A1H1SRW3</accession>
<proteinExistence type="predicted"/>
<dbReference type="RefSeq" id="WP_091412290.1">
    <property type="nucleotide sequence ID" value="NZ_LT629749.1"/>
</dbReference>